<evidence type="ECO:0008006" key="3">
    <source>
        <dbReference type="Google" id="ProtNLM"/>
    </source>
</evidence>
<evidence type="ECO:0000313" key="2">
    <source>
        <dbReference type="Proteomes" id="UP001266305"/>
    </source>
</evidence>
<keyword evidence="2" id="KW-1185">Reference proteome</keyword>
<evidence type="ECO:0000313" key="1">
    <source>
        <dbReference type="EMBL" id="KAK2099384.1"/>
    </source>
</evidence>
<accession>A0ABQ9URF0</accession>
<sequence>MGLMAQLSFCGPNQIHHFLCEGPTLLPLSCSPMTLSNVTVIVADTYFANHGVPRLHHRQHLSIPRIPHCRRQSRAFSTRSSHLLAVCLCYSTVIYTYIPRSRSSMGSSKMVSAHGVVSPT</sequence>
<dbReference type="SUPFAM" id="SSF81321">
    <property type="entry name" value="Family A G protein-coupled receptor-like"/>
    <property type="match status" value="1"/>
</dbReference>
<dbReference type="PANTHER" id="PTHR26453">
    <property type="entry name" value="OLFACTORY RECEPTOR"/>
    <property type="match status" value="1"/>
</dbReference>
<proteinExistence type="predicted"/>
<reference evidence="1 2" key="1">
    <citation type="submission" date="2023-05" db="EMBL/GenBank/DDBJ databases">
        <title>B98-5 Cell Line De Novo Hybrid Assembly: An Optical Mapping Approach.</title>
        <authorList>
            <person name="Kananen K."/>
            <person name="Auerbach J.A."/>
            <person name="Kautto E."/>
            <person name="Blachly J.S."/>
        </authorList>
    </citation>
    <scope>NUCLEOTIDE SEQUENCE [LARGE SCALE GENOMIC DNA]</scope>
    <source>
        <strain evidence="1">B95-8</strain>
        <tissue evidence="1">Cell line</tissue>
    </source>
</reference>
<comment type="caution">
    <text evidence="1">The sequence shown here is derived from an EMBL/GenBank/DDBJ whole genome shotgun (WGS) entry which is preliminary data.</text>
</comment>
<organism evidence="1 2">
    <name type="scientific">Saguinus oedipus</name>
    <name type="common">Cotton-top tamarin</name>
    <name type="synonym">Oedipomidas oedipus</name>
    <dbReference type="NCBI Taxonomy" id="9490"/>
    <lineage>
        <taxon>Eukaryota</taxon>
        <taxon>Metazoa</taxon>
        <taxon>Chordata</taxon>
        <taxon>Craniata</taxon>
        <taxon>Vertebrata</taxon>
        <taxon>Euteleostomi</taxon>
        <taxon>Mammalia</taxon>
        <taxon>Eutheria</taxon>
        <taxon>Euarchontoglires</taxon>
        <taxon>Primates</taxon>
        <taxon>Haplorrhini</taxon>
        <taxon>Platyrrhini</taxon>
        <taxon>Cebidae</taxon>
        <taxon>Callitrichinae</taxon>
        <taxon>Saguinus</taxon>
    </lineage>
</organism>
<gene>
    <name evidence="1" type="ORF">P7K49_024835</name>
</gene>
<dbReference type="Proteomes" id="UP001266305">
    <property type="component" value="Unassembled WGS sequence"/>
</dbReference>
<protein>
    <recommendedName>
        <fullName evidence="3">Olfactory receptor</fullName>
    </recommendedName>
</protein>
<dbReference type="EMBL" id="JASSZA010000011">
    <property type="protein sequence ID" value="KAK2099384.1"/>
    <property type="molecule type" value="Genomic_DNA"/>
</dbReference>
<name>A0ABQ9URF0_SAGOE</name>